<evidence type="ECO:0000313" key="4">
    <source>
        <dbReference type="Proteomes" id="UP001524478"/>
    </source>
</evidence>
<evidence type="ECO:0000313" key="3">
    <source>
        <dbReference type="EMBL" id="MCQ4924356.1"/>
    </source>
</evidence>
<dbReference type="EMBL" id="JANGAC010000012">
    <property type="protein sequence ID" value="MCQ4924356.1"/>
    <property type="molecule type" value="Genomic_DNA"/>
</dbReference>
<feature type="domain" description="Sigma factor regulator C-terminal" evidence="2">
    <location>
        <begin position="212"/>
        <end position="384"/>
    </location>
</feature>
<comment type="caution">
    <text evidence="3">The sequence shown here is derived from an EMBL/GenBank/DDBJ whole genome shotgun (WGS) entry which is preliminary data.</text>
</comment>
<proteinExistence type="predicted"/>
<gene>
    <name evidence="3" type="ORF">NE686_14730</name>
</gene>
<sequence length="394" mass="46534">MNFRELIDKYKNGIASEEEKLLIKQEIEKYEAIEEYLSENIDIDFMEVENYDDQRDETIKLKKSVNSRLRRVVITSVSVVMLIILGIFFVLSPIIDSFYYNPTKISVGQYNQDIYFDLTAFTELNLPGYSLGLVTAERLGFGNYNIYYSRHNLFTKESKNISSKIKRDTHLKNFENIFEEEYISLGFQIITNPEISEYQYFKENKNRVISHIKKLNPVSYVSAYLTFEEDLTMEEIYNMLMEYDDIEITWIGIRTAPKDEAIQYLTGFKPPSNAVSAADDRPDKNKYPAFQLLDWLRDHTRSRNQSIWPEGYELHYKSLLRYMIDRKDEVNVLDHNHLKIQHYQSALDYVEEHGVKSYGVLIYANAEDLLTFIGKESIYTIELNQVMTSKRYIR</sequence>
<dbReference type="Proteomes" id="UP001524478">
    <property type="component" value="Unassembled WGS sequence"/>
</dbReference>
<dbReference type="InterPro" id="IPR025672">
    <property type="entry name" value="Sigma_reg_C_dom"/>
</dbReference>
<keyword evidence="1" id="KW-0812">Transmembrane</keyword>
<evidence type="ECO:0000259" key="2">
    <source>
        <dbReference type="Pfam" id="PF13791"/>
    </source>
</evidence>
<dbReference type="RefSeq" id="WP_256312109.1">
    <property type="nucleotide sequence ID" value="NZ_JANGAC010000012.1"/>
</dbReference>
<name>A0ABT1SD05_9FIRM</name>
<keyword evidence="1" id="KW-1133">Transmembrane helix</keyword>
<evidence type="ECO:0000256" key="1">
    <source>
        <dbReference type="SAM" id="Phobius"/>
    </source>
</evidence>
<keyword evidence="4" id="KW-1185">Reference proteome</keyword>
<keyword evidence="1" id="KW-0472">Membrane</keyword>
<protein>
    <submittedName>
        <fullName evidence="3">Anti-sigma factor C-terminal domain-containing protein</fullName>
    </submittedName>
</protein>
<dbReference type="Pfam" id="PF13791">
    <property type="entry name" value="Sigma_reg_C"/>
    <property type="match status" value="1"/>
</dbReference>
<feature type="transmembrane region" description="Helical" evidence="1">
    <location>
        <begin position="72"/>
        <end position="95"/>
    </location>
</feature>
<reference evidence="3 4" key="1">
    <citation type="submission" date="2022-06" db="EMBL/GenBank/DDBJ databases">
        <title>Isolation of gut microbiota from human fecal samples.</title>
        <authorList>
            <person name="Pamer E.G."/>
            <person name="Barat B."/>
            <person name="Waligurski E."/>
            <person name="Medina S."/>
            <person name="Paddock L."/>
            <person name="Mostad J."/>
        </authorList>
    </citation>
    <scope>NUCLEOTIDE SEQUENCE [LARGE SCALE GENOMIC DNA]</scope>
    <source>
        <strain evidence="3 4">DFI.7.95</strain>
    </source>
</reference>
<organism evidence="3 4">
    <name type="scientific">Tissierella carlieri</name>
    <dbReference type="NCBI Taxonomy" id="689904"/>
    <lineage>
        <taxon>Bacteria</taxon>
        <taxon>Bacillati</taxon>
        <taxon>Bacillota</taxon>
        <taxon>Tissierellia</taxon>
        <taxon>Tissierellales</taxon>
        <taxon>Tissierellaceae</taxon>
        <taxon>Tissierella</taxon>
    </lineage>
</organism>
<accession>A0ABT1SD05</accession>